<organism evidence="6 7">
    <name type="scientific">Desulfolithobacter dissulfuricans</name>
    <dbReference type="NCBI Taxonomy" id="2795293"/>
    <lineage>
        <taxon>Bacteria</taxon>
        <taxon>Pseudomonadati</taxon>
        <taxon>Thermodesulfobacteriota</taxon>
        <taxon>Desulfobulbia</taxon>
        <taxon>Desulfobulbales</taxon>
        <taxon>Desulfobulbaceae</taxon>
        <taxon>Desulfolithobacter</taxon>
    </lineage>
</organism>
<dbReference type="GO" id="GO:0016887">
    <property type="term" value="F:ATP hydrolysis activity"/>
    <property type="evidence" value="ECO:0007669"/>
    <property type="project" value="TreeGrafter"/>
</dbReference>
<evidence type="ECO:0000313" key="6">
    <source>
        <dbReference type="EMBL" id="BCO07647.1"/>
    </source>
</evidence>
<accession>A0A915XIJ3</accession>
<dbReference type="Gene3D" id="3.30.450.90">
    <property type="match status" value="1"/>
</dbReference>
<dbReference type="Pfam" id="PF05157">
    <property type="entry name" value="MshEN"/>
    <property type="match status" value="1"/>
</dbReference>
<dbReference type="SUPFAM" id="SSF160246">
    <property type="entry name" value="EspE N-terminal domain-like"/>
    <property type="match status" value="1"/>
</dbReference>
<dbReference type="Proteomes" id="UP001063350">
    <property type="component" value="Chromosome"/>
</dbReference>
<dbReference type="GO" id="GO:0005886">
    <property type="term" value="C:plasma membrane"/>
    <property type="evidence" value="ECO:0007669"/>
    <property type="project" value="TreeGrafter"/>
</dbReference>
<dbReference type="FunFam" id="3.40.50.300:FF:000398">
    <property type="entry name" value="Type IV pilus assembly ATPase PilB"/>
    <property type="match status" value="1"/>
</dbReference>
<dbReference type="AlphaFoldDB" id="A0A915XIJ3"/>
<dbReference type="SMART" id="SM00382">
    <property type="entry name" value="AAA"/>
    <property type="match status" value="1"/>
</dbReference>
<dbReference type="PANTHER" id="PTHR30258">
    <property type="entry name" value="TYPE II SECRETION SYSTEM PROTEIN GSPE-RELATED"/>
    <property type="match status" value="1"/>
</dbReference>
<dbReference type="GO" id="GO:0005524">
    <property type="term" value="F:ATP binding"/>
    <property type="evidence" value="ECO:0007669"/>
    <property type="project" value="UniProtKB-KW"/>
</dbReference>
<protein>
    <submittedName>
        <fullName evidence="6">Type II secretion system protein E</fullName>
    </submittedName>
</protein>
<feature type="compositionally biased region" description="Basic and acidic residues" evidence="4">
    <location>
        <begin position="49"/>
        <end position="61"/>
    </location>
</feature>
<feature type="domain" description="Bacterial type II secretion system protein E" evidence="5">
    <location>
        <begin position="427"/>
        <end position="441"/>
    </location>
</feature>
<keyword evidence="3" id="KW-0067">ATP-binding</keyword>
<dbReference type="Pfam" id="PF00437">
    <property type="entry name" value="T2SSE"/>
    <property type="match status" value="1"/>
</dbReference>
<dbReference type="PROSITE" id="PS00662">
    <property type="entry name" value="T2SP_E"/>
    <property type="match status" value="1"/>
</dbReference>
<proteinExistence type="inferred from homology"/>
<dbReference type="Gene3D" id="3.30.300.160">
    <property type="entry name" value="Type II secretion system, protein E, N-terminal domain"/>
    <property type="match status" value="1"/>
</dbReference>
<dbReference type="PANTHER" id="PTHR30258:SF13">
    <property type="entry name" value="SECRETION PATHWAY ATPASE-RELATED"/>
    <property type="match status" value="1"/>
</dbReference>
<keyword evidence="7" id="KW-1185">Reference proteome</keyword>
<feature type="region of interest" description="Disordered" evidence="4">
    <location>
        <begin position="42"/>
        <end position="61"/>
    </location>
</feature>
<dbReference type="InterPro" id="IPR027417">
    <property type="entry name" value="P-loop_NTPase"/>
</dbReference>
<evidence type="ECO:0000259" key="5">
    <source>
        <dbReference type="PROSITE" id="PS00662"/>
    </source>
</evidence>
<dbReference type="CDD" id="cd01129">
    <property type="entry name" value="PulE-GspE-like"/>
    <property type="match status" value="1"/>
</dbReference>
<gene>
    <name evidence="6" type="ORF">GF1_00230</name>
</gene>
<keyword evidence="2" id="KW-0547">Nucleotide-binding</keyword>
<name>A0A915XIJ3_9BACT</name>
<dbReference type="InterPro" id="IPR007831">
    <property type="entry name" value="T2SS_GspE_N"/>
</dbReference>
<dbReference type="InterPro" id="IPR001482">
    <property type="entry name" value="T2SS/T4SS_dom"/>
</dbReference>
<dbReference type="SUPFAM" id="SSF52540">
    <property type="entry name" value="P-loop containing nucleoside triphosphate hydrolases"/>
    <property type="match status" value="1"/>
</dbReference>
<dbReference type="KEGG" id="ddu:GF1_00230"/>
<evidence type="ECO:0000256" key="4">
    <source>
        <dbReference type="SAM" id="MobiDB-lite"/>
    </source>
</evidence>
<evidence type="ECO:0000256" key="2">
    <source>
        <dbReference type="ARBA" id="ARBA00022741"/>
    </source>
</evidence>
<sequence length="611" mass="68643">MEKSMGLLQSDALLDLLCEQNLLTTEQRQYIILHKGKQRQKLLKQAGNRRPEDRRRPDRGYPDLVDIIASLRLEIPGQKGARLGEEVILRAVSRKLKIPFKKLDPLELDMEVVTRTIPRSFALTHLILPLELHDGILEVALYDPDKQSVLEDIERANQVKVRPFLSTRSDIKKILAEFFGFQRSITAAETQFGAGVGGSQTVDIGNLEQYVRLSSAQELTSTDQHIKAAVNHLFHYALEQRASDIHIEPKRNICLIRFRIDGVLHTIYKLPKAVHSAIASRIKSLARLDIAEKRRPQDGRIKIGQGREKEAELRVSSVPVAFGEKIVLRILDPNVIFQDLHELGFSRRDFQVYENFMRAPHGIVLVTGPTGSGKSTTLYSTLKKIATPEKNIVTVEDPVEMVYEEFNQIAVQTQIDVTFSSILRNILRQDPDIIMIGEIRDLETATHAVQAALTGHLVFSTLHTNDAVSSIIRLVDLGLEPFLVASTMLGALAQRLVRRICPHCVESYQVTGAELARLGFPVEGDGPVELRRGKGCQHCRGTGYLGRLGIFEIFPMSEQLKKLVADRATDARLRQVAIGEGMTTLREDAWRKVRRGVTTLEEAIRVTGEQQ</sequence>
<comment type="similarity">
    <text evidence="1">Belongs to the GSP E family.</text>
</comment>
<reference evidence="6" key="1">
    <citation type="submission" date="2020-12" db="EMBL/GenBank/DDBJ databases">
        <title>Desulfobium dissulfuricans gen. nov., sp. nov., a novel mesophilic, sulfate-reducing bacterium isolated from a deep-sea hydrothermal vent.</title>
        <authorList>
            <person name="Hashimoto Y."/>
            <person name="Tame A."/>
            <person name="Sawayama S."/>
            <person name="Miyazaki J."/>
            <person name="Takai K."/>
            <person name="Nakagawa S."/>
        </authorList>
    </citation>
    <scope>NUCLEOTIDE SEQUENCE</scope>
    <source>
        <strain evidence="6">GF1</strain>
    </source>
</reference>
<dbReference type="InterPro" id="IPR037257">
    <property type="entry name" value="T2SS_E_N_sf"/>
</dbReference>
<dbReference type="InterPro" id="IPR003593">
    <property type="entry name" value="AAA+_ATPase"/>
</dbReference>
<dbReference type="Gene3D" id="3.40.50.300">
    <property type="entry name" value="P-loop containing nucleotide triphosphate hydrolases"/>
    <property type="match status" value="1"/>
</dbReference>
<evidence type="ECO:0000256" key="3">
    <source>
        <dbReference type="ARBA" id="ARBA00022840"/>
    </source>
</evidence>
<dbReference type="EMBL" id="AP024233">
    <property type="protein sequence ID" value="BCO07647.1"/>
    <property type="molecule type" value="Genomic_DNA"/>
</dbReference>
<evidence type="ECO:0000313" key="7">
    <source>
        <dbReference type="Proteomes" id="UP001063350"/>
    </source>
</evidence>
<evidence type="ECO:0000256" key="1">
    <source>
        <dbReference type="ARBA" id="ARBA00006611"/>
    </source>
</evidence>